<dbReference type="RefSeq" id="WP_135983450.1">
    <property type="nucleotide sequence ID" value="NZ_JAASQM010000002.1"/>
</dbReference>
<dbReference type="Proteomes" id="UP000309848">
    <property type="component" value="Unassembled WGS sequence"/>
</dbReference>
<sequence length="70" mass="7887">MLRSLLEELRGRAITAEQAVFGRRARELRAYAAMATDPAVAAARRRHAAELEMRAAALADDWSARDLHRR</sequence>
<reference evidence="1 2" key="1">
    <citation type="submission" date="2019-04" db="EMBL/GenBank/DDBJ databases">
        <title>Sphingomonas psychrotolerans sp. nov., isolated from soil in the Tianshan Mountains, Xinjiang, China.</title>
        <authorList>
            <person name="Luo Y."/>
            <person name="Sheng H."/>
        </authorList>
    </citation>
    <scope>NUCLEOTIDE SEQUENCE [LARGE SCALE GENOMIC DNA]</scope>
    <source>
        <strain evidence="1 2">KIS18-15</strain>
    </source>
</reference>
<gene>
    <name evidence="1" type="ORF">E5A74_06505</name>
</gene>
<dbReference type="EMBL" id="SRXU01000002">
    <property type="protein sequence ID" value="TGX44435.1"/>
    <property type="molecule type" value="Genomic_DNA"/>
</dbReference>
<name>A0A4S1WPH0_9SPHN</name>
<keyword evidence="2" id="KW-1185">Reference proteome</keyword>
<organism evidence="1 2">
    <name type="scientific">Sphingomonas naasensis</name>
    <dbReference type="NCBI Taxonomy" id="1344951"/>
    <lineage>
        <taxon>Bacteria</taxon>
        <taxon>Pseudomonadati</taxon>
        <taxon>Pseudomonadota</taxon>
        <taxon>Alphaproteobacteria</taxon>
        <taxon>Sphingomonadales</taxon>
        <taxon>Sphingomonadaceae</taxon>
        <taxon>Sphingomonas</taxon>
    </lineage>
</organism>
<proteinExistence type="predicted"/>
<protein>
    <submittedName>
        <fullName evidence="1">Uncharacterized protein</fullName>
    </submittedName>
</protein>
<evidence type="ECO:0000313" key="1">
    <source>
        <dbReference type="EMBL" id="TGX44435.1"/>
    </source>
</evidence>
<comment type="caution">
    <text evidence="1">The sequence shown here is derived from an EMBL/GenBank/DDBJ whole genome shotgun (WGS) entry which is preliminary data.</text>
</comment>
<dbReference type="AlphaFoldDB" id="A0A4S1WPH0"/>
<evidence type="ECO:0000313" key="2">
    <source>
        <dbReference type="Proteomes" id="UP000309848"/>
    </source>
</evidence>
<accession>A0A4S1WPH0</accession>